<dbReference type="GO" id="GO:0005576">
    <property type="term" value="C:extracellular region"/>
    <property type="evidence" value="ECO:0007669"/>
    <property type="project" value="UniProtKB-SubCell"/>
</dbReference>
<evidence type="ECO:0000256" key="3">
    <source>
        <dbReference type="ARBA" id="ARBA00004613"/>
    </source>
</evidence>
<feature type="domain" description="Peptidase M12B" evidence="21">
    <location>
        <begin position="199"/>
        <end position="379"/>
    </location>
</feature>
<dbReference type="SUPFAM" id="SSF55486">
    <property type="entry name" value="Metalloproteases ('zincins'), catalytic domain"/>
    <property type="match status" value="1"/>
</dbReference>
<dbReference type="InterPro" id="IPR018358">
    <property type="entry name" value="Disintegrin_CS"/>
</dbReference>
<evidence type="ECO:0000313" key="23">
    <source>
        <dbReference type="Proteomes" id="UP001142489"/>
    </source>
</evidence>
<evidence type="ECO:0000256" key="15">
    <source>
        <dbReference type="PROSITE-ProRule" id="PRU00076"/>
    </source>
</evidence>
<feature type="binding site" evidence="16">
    <location>
        <position position="338"/>
    </location>
    <ligand>
        <name>Zn(2+)</name>
        <dbReference type="ChEBI" id="CHEBI:29105"/>
        <note>catalytic</note>
    </ligand>
</feature>
<dbReference type="CDD" id="cd04269">
    <property type="entry name" value="ZnMc_adamalysin_II_like"/>
    <property type="match status" value="1"/>
</dbReference>
<dbReference type="PANTHER" id="PTHR11905">
    <property type="entry name" value="ADAM A DISINTEGRIN AND METALLOPROTEASE DOMAIN"/>
    <property type="match status" value="1"/>
</dbReference>
<feature type="signal peptide" evidence="18">
    <location>
        <begin position="1"/>
        <end position="22"/>
    </location>
</feature>
<dbReference type="PANTHER" id="PTHR11905:SF251">
    <property type="entry name" value="MEDIATOR COMPLEX SUBUNIT 6"/>
    <property type="match status" value="1"/>
</dbReference>
<dbReference type="InterPro" id="IPR006586">
    <property type="entry name" value="ADAM_Cys-rich"/>
</dbReference>
<evidence type="ECO:0000256" key="4">
    <source>
        <dbReference type="ARBA" id="ARBA00022525"/>
    </source>
</evidence>
<protein>
    <recommendedName>
        <fullName evidence="24">Disintegrin and metalloproteinase domain-containing protein 20-like</fullName>
    </recommendedName>
</protein>
<dbReference type="PROSITE" id="PS50215">
    <property type="entry name" value="ADAM_MEPRO"/>
    <property type="match status" value="1"/>
</dbReference>
<dbReference type="InterPro" id="IPR000742">
    <property type="entry name" value="EGF"/>
</dbReference>
<dbReference type="GO" id="GO:0004222">
    <property type="term" value="F:metalloendopeptidase activity"/>
    <property type="evidence" value="ECO:0007669"/>
    <property type="project" value="InterPro"/>
</dbReference>
<evidence type="ECO:0000256" key="18">
    <source>
        <dbReference type="SAM" id="SignalP"/>
    </source>
</evidence>
<keyword evidence="15" id="KW-0245">EGF-like domain</keyword>
<evidence type="ECO:0000256" key="8">
    <source>
        <dbReference type="ARBA" id="ARBA00022801"/>
    </source>
</evidence>
<accession>A0A9Q0Y8M1</accession>
<evidence type="ECO:0000259" key="19">
    <source>
        <dbReference type="PROSITE" id="PS50026"/>
    </source>
</evidence>
<keyword evidence="12 15" id="KW-1015">Disulfide bond</keyword>
<dbReference type="Pfam" id="PF01562">
    <property type="entry name" value="Pep_M12B_propep"/>
    <property type="match status" value="1"/>
</dbReference>
<evidence type="ECO:0000256" key="6">
    <source>
        <dbReference type="ARBA" id="ARBA00022692"/>
    </source>
</evidence>
<comment type="subcellular location">
    <subcellularLocation>
        <location evidence="2">Membrane</location>
        <topology evidence="2">Single-pass type I membrane protein</topology>
    </subcellularLocation>
    <subcellularLocation>
        <location evidence="3">Secreted</location>
    </subcellularLocation>
</comment>
<organism evidence="22 23">
    <name type="scientific">Phrynocephalus forsythii</name>
    <dbReference type="NCBI Taxonomy" id="171643"/>
    <lineage>
        <taxon>Eukaryota</taxon>
        <taxon>Metazoa</taxon>
        <taxon>Chordata</taxon>
        <taxon>Craniata</taxon>
        <taxon>Vertebrata</taxon>
        <taxon>Euteleostomi</taxon>
        <taxon>Lepidosauria</taxon>
        <taxon>Squamata</taxon>
        <taxon>Bifurcata</taxon>
        <taxon>Unidentata</taxon>
        <taxon>Episquamata</taxon>
        <taxon>Toxicofera</taxon>
        <taxon>Iguania</taxon>
        <taxon>Acrodonta</taxon>
        <taxon>Agamidae</taxon>
        <taxon>Agaminae</taxon>
        <taxon>Phrynocephalus</taxon>
    </lineage>
</organism>
<proteinExistence type="predicted"/>
<feature type="disulfide bond" evidence="16">
    <location>
        <begin position="351"/>
        <end position="356"/>
    </location>
</feature>
<evidence type="ECO:0000256" key="5">
    <source>
        <dbReference type="ARBA" id="ARBA00022656"/>
    </source>
</evidence>
<evidence type="ECO:0008006" key="24">
    <source>
        <dbReference type="Google" id="ProtNLM"/>
    </source>
</evidence>
<dbReference type="SMART" id="SM00050">
    <property type="entry name" value="DISIN"/>
    <property type="match status" value="1"/>
</dbReference>
<dbReference type="Proteomes" id="UP001142489">
    <property type="component" value="Unassembled WGS sequence"/>
</dbReference>
<feature type="chain" id="PRO_5040123781" description="Disintegrin and metalloproteinase domain-containing protein 20-like" evidence="18">
    <location>
        <begin position="23"/>
        <end position="719"/>
    </location>
</feature>
<dbReference type="PROSITE" id="PS50026">
    <property type="entry name" value="EGF_3"/>
    <property type="match status" value="1"/>
</dbReference>
<keyword evidence="13" id="KW-1199">Hemostasis impairing toxin</keyword>
<dbReference type="GO" id="GO:0008584">
    <property type="term" value="P:male gonad development"/>
    <property type="evidence" value="ECO:0007669"/>
    <property type="project" value="TreeGrafter"/>
</dbReference>
<evidence type="ECO:0000256" key="13">
    <source>
        <dbReference type="ARBA" id="ARBA00023240"/>
    </source>
</evidence>
<keyword evidence="9 16" id="KW-0862">Zinc</keyword>
<evidence type="ECO:0000256" key="7">
    <source>
        <dbReference type="ARBA" id="ARBA00022723"/>
    </source>
</evidence>
<evidence type="ECO:0000256" key="9">
    <source>
        <dbReference type="ARBA" id="ARBA00022833"/>
    </source>
</evidence>
<dbReference type="Pfam" id="PF01421">
    <property type="entry name" value="Reprolysin"/>
    <property type="match status" value="1"/>
</dbReference>
<dbReference type="GO" id="GO:0046872">
    <property type="term" value="F:metal ion binding"/>
    <property type="evidence" value="ECO:0007669"/>
    <property type="project" value="UniProtKB-KW"/>
</dbReference>
<evidence type="ECO:0000259" key="20">
    <source>
        <dbReference type="PROSITE" id="PS50214"/>
    </source>
</evidence>
<keyword evidence="6 17" id="KW-0812">Transmembrane</keyword>
<evidence type="ECO:0000256" key="11">
    <source>
        <dbReference type="ARBA" id="ARBA00023136"/>
    </source>
</evidence>
<dbReference type="GO" id="GO:0009897">
    <property type="term" value="C:external side of plasma membrane"/>
    <property type="evidence" value="ECO:0007669"/>
    <property type="project" value="TreeGrafter"/>
</dbReference>
<dbReference type="OrthoDB" id="5951731at2759"/>
<feature type="domain" description="Disintegrin" evidence="20">
    <location>
        <begin position="397"/>
        <end position="483"/>
    </location>
</feature>
<dbReference type="GO" id="GO:1990913">
    <property type="term" value="C:sperm head plasma membrane"/>
    <property type="evidence" value="ECO:0007669"/>
    <property type="project" value="TreeGrafter"/>
</dbReference>
<keyword evidence="8" id="KW-0378">Hydrolase</keyword>
<evidence type="ECO:0000256" key="1">
    <source>
        <dbReference type="ARBA" id="ARBA00001947"/>
    </source>
</evidence>
<dbReference type="InterPro" id="IPR024079">
    <property type="entry name" value="MetalloPept_cat_dom_sf"/>
</dbReference>
<feature type="domain" description="EGF-like" evidence="19">
    <location>
        <begin position="621"/>
        <end position="654"/>
    </location>
</feature>
<reference evidence="22" key="1">
    <citation type="journal article" date="2023" name="DNA Res.">
        <title>Chromosome-level genome assembly of Phrynocephalus forsythii using third-generation DNA sequencing and Hi-C analysis.</title>
        <authorList>
            <person name="Qi Y."/>
            <person name="Zhao W."/>
            <person name="Zhao Y."/>
            <person name="Niu C."/>
            <person name="Cao S."/>
            <person name="Zhang Y."/>
        </authorList>
    </citation>
    <scope>NUCLEOTIDE SEQUENCE</scope>
    <source>
        <tissue evidence="22">Muscle</tissue>
    </source>
</reference>
<comment type="caution">
    <text evidence="15">Lacks conserved residue(s) required for the propagation of feature annotation.</text>
</comment>
<dbReference type="FunFam" id="4.10.70.10:FF:000001">
    <property type="entry name" value="Disintegrin and metalloproteinase domain-containing protein 22"/>
    <property type="match status" value="1"/>
</dbReference>
<keyword evidence="11 17" id="KW-0472">Membrane</keyword>
<dbReference type="Pfam" id="PF08516">
    <property type="entry name" value="ADAM_CR"/>
    <property type="match status" value="1"/>
</dbReference>
<dbReference type="Gene3D" id="4.10.70.10">
    <property type="entry name" value="Disintegrin domain"/>
    <property type="match status" value="1"/>
</dbReference>
<dbReference type="InterPro" id="IPR001762">
    <property type="entry name" value="Disintegrin_dom"/>
</dbReference>
<feature type="disulfide bond" evidence="15">
    <location>
        <begin position="644"/>
        <end position="653"/>
    </location>
</feature>
<evidence type="ECO:0000313" key="22">
    <source>
        <dbReference type="EMBL" id="KAJ7344754.1"/>
    </source>
</evidence>
<evidence type="ECO:0000256" key="17">
    <source>
        <dbReference type="SAM" id="Phobius"/>
    </source>
</evidence>
<dbReference type="InterPro" id="IPR036436">
    <property type="entry name" value="Disintegrin_dom_sf"/>
</dbReference>
<keyword evidence="4" id="KW-0964">Secreted</keyword>
<dbReference type="PROSITE" id="PS00427">
    <property type="entry name" value="DISINTEGRIN_1"/>
    <property type="match status" value="1"/>
</dbReference>
<dbReference type="AlphaFoldDB" id="A0A9Q0Y8M1"/>
<keyword evidence="7 16" id="KW-0479">Metal-binding</keyword>
<gene>
    <name evidence="22" type="ORF">JRQ81_000704</name>
</gene>
<dbReference type="EMBL" id="JAPFRF010000001">
    <property type="protein sequence ID" value="KAJ7344754.1"/>
    <property type="molecule type" value="Genomic_DNA"/>
</dbReference>
<dbReference type="InterPro" id="IPR002870">
    <property type="entry name" value="Peptidase_M12B_N"/>
</dbReference>
<dbReference type="GO" id="GO:0006508">
    <property type="term" value="P:proteolysis"/>
    <property type="evidence" value="ECO:0007669"/>
    <property type="project" value="InterPro"/>
</dbReference>
<feature type="binding site" evidence="16">
    <location>
        <position position="344"/>
    </location>
    <ligand>
        <name>Zn(2+)</name>
        <dbReference type="ChEBI" id="CHEBI:29105"/>
        <note>catalytic</note>
    </ligand>
</feature>
<evidence type="ECO:0000256" key="2">
    <source>
        <dbReference type="ARBA" id="ARBA00004479"/>
    </source>
</evidence>
<evidence type="ECO:0000256" key="14">
    <source>
        <dbReference type="PROSITE-ProRule" id="PRU00068"/>
    </source>
</evidence>
<dbReference type="InterPro" id="IPR001590">
    <property type="entry name" value="Peptidase_M12B"/>
</dbReference>
<feature type="disulfide bond" evidence="14">
    <location>
        <begin position="455"/>
        <end position="475"/>
    </location>
</feature>
<dbReference type="InterPro" id="IPR034027">
    <property type="entry name" value="Reprolysin_adamalysin"/>
</dbReference>
<evidence type="ECO:0000256" key="16">
    <source>
        <dbReference type="PROSITE-ProRule" id="PRU00276"/>
    </source>
</evidence>
<dbReference type="Pfam" id="PF00200">
    <property type="entry name" value="Disintegrin"/>
    <property type="match status" value="1"/>
</dbReference>
<feature type="transmembrane region" description="Helical" evidence="17">
    <location>
        <begin position="674"/>
        <end position="695"/>
    </location>
</feature>
<feature type="active site" evidence="16">
    <location>
        <position position="335"/>
    </location>
</feature>
<dbReference type="FunFam" id="3.40.390.10:FF:000002">
    <property type="entry name" value="Disintegrin and metalloproteinase domain-containing protein 22"/>
    <property type="match status" value="1"/>
</dbReference>
<comment type="cofactor">
    <cofactor evidence="1">
        <name>Zn(2+)</name>
        <dbReference type="ChEBI" id="CHEBI:29105"/>
    </cofactor>
</comment>
<dbReference type="Gene3D" id="3.40.390.10">
    <property type="entry name" value="Collagenase (Catalytic Domain)"/>
    <property type="match status" value="1"/>
</dbReference>
<keyword evidence="18" id="KW-0732">Signal</keyword>
<dbReference type="PROSITE" id="PS50214">
    <property type="entry name" value="DISINTEGRIN_2"/>
    <property type="match status" value="1"/>
</dbReference>
<evidence type="ECO:0000256" key="10">
    <source>
        <dbReference type="ARBA" id="ARBA00022989"/>
    </source>
</evidence>
<keyword evidence="10 17" id="KW-1133">Transmembrane helix</keyword>
<sequence length="719" mass="80518">MTENWAQLKLLMLWSLLMEMAGQKPPLGFRYGSYKVIIPRKLTPRDGQEDPRHISYLLQIKEKGNIVYLRQKRDFVSKHFPVFTYAKDGARHIDYPFIRNDCFYSGFVHGHPHSLVTLSTCSGGLSGLLQFGNETYEIEPVPASAAFQHVVYQLEEKEDAAPMRCALTEEEQSHQEVMVQNREKLESRGSKGDWWTHTRYADIAIVVDHERYKKFGRNETLTGVRVLEIVHNANTFYQPLGIALSVVGLEIWTERNLIVIPNEINVLLNNFNSWRTNTLNKHLPNDAAHLFVHKRYGHAVGLAFRGTICSYHRASAVEVYMGFSVAFFSVLFAHELGHNLGMNHDTEYCSCRQKSCIMGEFPENVDKFSNCSYNSYFKLRNSHCLLKAADPGTTFKLEYCGNKIVEKGEQCDCGSKAQCELDPCCQSDCKLNTGATCNVGMCCYKCQYLSAGTVCREKRNACDLPEYCNGTSEWCPEDVYVQDGAPCTDGAHCYHGDCATHSGQCKLIFGKRATVASENCFRVVNAQGDRFGNCGLVPGDYSKCKPEHILCGRIQCDNVQKLPSLEEDNTIIQTFIGRSHCWGTDYHVGMETSDIGAVKDGTSCGVGMLCIYGQCKNVSILNYDCDVKKCHNHGICNSHKHCHCDYGWAPPDCLGKGYGGSIDSGPAVQDMSGVTAGIIVGTLFLLTSTVSLCIYHRNALRHHFRRMSSNIYPTQPVLA</sequence>
<keyword evidence="5" id="KW-0800">Toxin</keyword>
<dbReference type="PROSITE" id="PS01186">
    <property type="entry name" value="EGF_2"/>
    <property type="match status" value="1"/>
</dbReference>
<evidence type="ECO:0000259" key="21">
    <source>
        <dbReference type="PROSITE" id="PS50215"/>
    </source>
</evidence>
<dbReference type="SUPFAM" id="SSF57552">
    <property type="entry name" value="Blood coagulation inhibitor (disintegrin)"/>
    <property type="match status" value="1"/>
</dbReference>
<name>A0A9Q0Y8M1_9SAUR</name>
<feature type="binding site" evidence="16">
    <location>
        <position position="334"/>
    </location>
    <ligand>
        <name>Zn(2+)</name>
        <dbReference type="ChEBI" id="CHEBI:29105"/>
        <note>catalytic</note>
    </ligand>
</feature>
<dbReference type="GO" id="GO:0090729">
    <property type="term" value="F:toxin activity"/>
    <property type="evidence" value="ECO:0007669"/>
    <property type="project" value="UniProtKB-KW"/>
</dbReference>
<dbReference type="SMART" id="SM00608">
    <property type="entry name" value="ACR"/>
    <property type="match status" value="1"/>
</dbReference>
<comment type="caution">
    <text evidence="22">The sequence shown here is derived from an EMBL/GenBank/DDBJ whole genome shotgun (WGS) entry which is preliminary data.</text>
</comment>
<keyword evidence="23" id="KW-1185">Reference proteome</keyword>
<dbReference type="PRINTS" id="PR00289">
    <property type="entry name" value="DISINTEGRIN"/>
</dbReference>
<evidence type="ECO:0000256" key="12">
    <source>
        <dbReference type="ARBA" id="ARBA00023157"/>
    </source>
</evidence>